<accession>A7XXL9</accession>
<feature type="domain" description="ATPase dynein-related AAA" evidence="1">
    <location>
        <begin position="41"/>
        <end position="173"/>
    </location>
</feature>
<dbReference type="SUPFAM" id="SSF52540">
    <property type="entry name" value="P-loop containing nucleoside triphosphate hydrolases"/>
    <property type="match status" value="1"/>
</dbReference>
<organism evidence="2 3">
    <name type="scientific">Thermus phage P74-26</name>
    <dbReference type="NCBI Taxonomy" id="2914007"/>
    <lineage>
        <taxon>Viruses</taxon>
        <taxon>Duplodnaviria</taxon>
        <taxon>Heunggongvirae</taxon>
        <taxon>Uroviricota</taxon>
        <taxon>Caudoviricetes</taxon>
        <taxon>Oshimavirus</taxon>
        <taxon>Thermus virus P74-26</taxon>
    </lineage>
</organism>
<dbReference type="Proteomes" id="UP000001133">
    <property type="component" value="Segment"/>
</dbReference>
<keyword evidence="3" id="KW-1185">Reference proteome</keyword>
<dbReference type="RefSeq" id="YP_001468019.1">
    <property type="nucleotide sequence ID" value="NC_009804.1"/>
</dbReference>
<dbReference type="CDD" id="cd00009">
    <property type="entry name" value="AAA"/>
    <property type="match status" value="1"/>
</dbReference>
<keyword evidence="2" id="KW-0645">Protease</keyword>
<dbReference type="InterPro" id="IPR011704">
    <property type="entry name" value="ATPase_dyneun-rel_AAA"/>
</dbReference>
<dbReference type="GeneID" id="5600550"/>
<dbReference type="EMBL" id="EU100884">
    <property type="protein sequence ID" value="ABU96999.1"/>
    <property type="molecule type" value="Genomic_DNA"/>
</dbReference>
<name>A7XXL9_BP742</name>
<dbReference type="KEGG" id="vg:5600550"/>
<sequence>MNVNIQTIEHNGVKLYVPSNVYAILNAALDAAPKSKRALGLAGPSGVAKTSLAHALLEGRGYEVYQMDIGGLLDPVAIEGTVILQNGQTFLKPSPFLQGLLRAQEGRKVGIVLDEINRGHPTALNRLFRALAQGEFYSDWYGLLRTDNVVFISTANAGVEYTVSKLDRAMKERHLWVYIPRPEPVVLGTILKDRVPSLTDAQIGFIVSLYNSDSGLVSVREALDFAHLLANGVNPVDAVELVTKGGAYVANMSLEVVDGLVAAAKAQYKA</sequence>
<dbReference type="GO" id="GO:0016887">
    <property type="term" value="F:ATP hydrolysis activity"/>
    <property type="evidence" value="ECO:0007669"/>
    <property type="project" value="InterPro"/>
</dbReference>
<dbReference type="Pfam" id="PF07728">
    <property type="entry name" value="AAA_5"/>
    <property type="match status" value="1"/>
</dbReference>
<reference evidence="2 3" key="1">
    <citation type="journal article" date="2008" name="J. Mol. Biol.">
        <title>Genome comparison and proteomic characterization of Thermus thermophilus bacteriophages P23-45 and P74-26: siphoviruses with triplex-forming sequences and the longest known tails.</title>
        <authorList>
            <person name="Minakhin L."/>
            <person name="Goel M."/>
            <person name="Berdygulova Z."/>
            <person name="Ramanculov E."/>
            <person name="Florens L."/>
            <person name="Glazko G."/>
            <person name="Karamychev V.N."/>
            <person name="Slesarev A.I."/>
            <person name="Kozyavkin S.A."/>
            <person name="Khromov I."/>
            <person name="Ackermann H.W."/>
            <person name="Washburn M."/>
            <person name="Mushegian A."/>
            <person name="Severinov K."/>
        </authorList>
    </citation>
    <scope>NUCLEOTIDE SEQUENCE</scope>
</reference>
<proteinExistence type="predicted"/>
<dbReference type="Gene3D" id="3.40.50.300">
    <property type="entry name" value="P-loop containing nucleotide triphosphate hydrolases"/>
    <property type="match status" value="1"/>
</dbReference>
<dbReference type="GO" id="GO:0006508">
    <property type="term" value="P:proteolysis"/>
    <property type="evidence" value="ECO:0007669"/>
    <property type="project" value="UniProtKB-KW"/>
</dbReference>
<gene>
    <name evidence="2" type="ORF">P74p49</name>
</gene>
<evidence type="ECO:0000259" key="1">
    <source>
        <dbReference type="Pfam" id="PF07728"/>
    </source>
</evidence>
<dbReference type="InterPro" id="IPR001270">
    <property type="entry name" value="ClpA/B"/>
</dbReference>
<dbReference type="GO" id="GO:0005524">
    <property type="term" value="F:ATP binding"/>
    <property type="evidence" value="ECO:0007669"/>
    <property type="project" value="InterPro"/>
</dbReference>
<dbReference type="InterPro" id="IPR027417">
    <property type="entry name" value="P-loop_NTPase"/>
</dbReference>
<evidence type="ECO:0000313" key="3">
    <source>
        <dbReference type="Proteomes" id="UP000001133"/>
    </source>
</evidence>
<evidence type="ECO:0000313" key="2">
    <source>
        <dbReference type="EMBL" id="ABU96999.1"/>
    </source>
</evidence>
<keyword evidence="2" id="KW-0378">Hydrolase</keyword>
<dbReference type="PRINTS" id="PR00300">
    <property type="entry name" value="CLPPROTEASEA"/>
</dbReference>
<protein>
    <submittedName>
        <fullName evidence="2">Chaperone/ATP-dependent lon protease</fullName>
    </submittedName>
</protein>
<dbReference type="GO" id="GO:0008233">
    <property type="term" value="F:peptidase activity"/>
    <property type="evidence" value="ECO:0007669"/>
    <property type="project" value="UniProtKB-KW"/>
</dbReference>